<keyword evidence="2" id="KW-1185">Reference proteome</keyword>
<dbReference type="Proteomes" id="UP001595617">
    <property type="component" value="Unassembled WGS sequence"/>
</dbReference>
<evidence type="ECO:0000313" key="2">
    <source>
        <dbReference type="Proteomes" id="UP001595617"/>
    </source>
</evidence>
<reference evidence="2" key="1">
    <citation type="journal article" date="2019" name="Int. J. Syst. Evol. Microbiol.">
        <title>The Global Catalogue of Microorganisms (GCM) 10K type strain sequencing project: providing services to taxonomists for standard genome sequencing and annotation.</title>
        <authorList>
            <consortium name="The Broad Institute Genomics Platform"/>
            <consortium name="The Broad Institute Genome Sequencing Center for Infectious Disease"/>
            <person name="Wu L."/>
            <person name="Ma J."/>
        </authorList>
    </citation>
    <scope>NUCLEOTIDE SEQUENCE [LARGE SCALE GENOMIC DNA]</scope>
    <source>
        <strain evidence="2">IBRC 10765</strain>
    </source>
</reference>
<dbReference type="InterPro" id="IPR021953">
    <property type="entry name" value="DUF3570"/>
</dbReference>
<evidence type="ECO:0000313" key="1">
    <source>
        <dbReference type="EMBL" id="MFC3853967.1"/>
    </source>
</evidence>
<dbReference type="EMBL" id="JBHRYR010000004">
    <property type="protein sequence ID" value="MFC3853967.1"/>
    <property type="molecule type" value="Genomic_DNA"/>
</dbReference>
<dbReference type="Pfam" id="PF12094">
    <property type="entry name" value="DUF3570"/>
    <property type="match status" value="1"/>
</dbReference>
<comment type="caution">
    <text evidence="1">The sequence shown here is derived from an EMBL/GenBank/DDBJ whole genome shotgun (WGS) entry which is preliminary data.</text>
</comment>
<dbReference type="RefSeq" id="WP_380697777.1">
    <property type="nucleotide sequence ID" value="NZ_JBHRYR010000004.1"/>
</dbReference>
<sequence length="403" mass="43929">MAATDHASIKAMLALATTSLLGDAATAQTFANDWKTNITYLDYRERDRVTVQSYIANIRGQINDDAIIQVGVALDTMSGATPTGAIDGSSVVTSTGTSGGGFDVSGQGTAYAQFSDTRLSVDTNWEQTYTRNFRVAYGGYASVESDFTALGGSLKASLDLNNRQTTVSLGGGFEADTNAKRDGFTPEPLSNVDDAIFYDAGRRNTFSSLVGITQVVNRTTVAQLNLTYTHSLGYHTDPYKVFSQANEGVEQERYYEGRPDERRRTAVYSSLRQRQSGGNILGGSARWYMDDWGVNSLTVDGSYRILLGGSGGRYFEPFARVHAQTAADFYLHALEPGADMPDFASADSRLGQMQSYSAGVRLNVPIADWGNLLPRISYYHQEFQDATHERNQAIIISVGLENR</sequence>
<name>A0ABV8A2R8_9GAMM</name>
<proteinExistence type="predicted"/>
<gene>
    <name evidence="1" type="ORF">ACFOOG_14070</name>
</gene>
<organism evidence="1 2">
    <name type="scientific">Saccharospirillum mangrovi</name>
    <dbReference type="NCBI Taxonomy" id="2161747"/>
    <lineage>
        <taxon>Bacteria</taxon>
        <taxon>Pseudomonadati</taxon>
        <taxon>Pseudomonadota</taxon>
        <taxon>Gammaproteobacteria</taxon>
        <taxon>Oceanospirillales</taxon>
        <taxon>Saccharospirillaceae</taxon>
        <taxon>Saccharospirillum</taxon>
    </lineage>
</organism>
<protein>
    <submittedName>
        <fullName evidence="1">DUF3570 domain-containing protein</fullName>
    </submittedName>
</protein>
<accession>A0ABV8A2R8</accession>